<dbReference type="CDD" id="cd20654">
    <property type="entry name" value="CYP82"/>
    <property type="match status" value="1"/>
</dbReference>
<dbReference type="InterPro" id="IPR002401">
    <property type="entry name" value="Cyt_P450_E_grp-I"/>
</dbReference>
<name>A0A8B7CCS1_PHODC</name>
<keyword evidence="4 12" id="KW-0812">Transmembrane</keyword>
<sequence length="527" mass="58171">MDASHLHYLAFLLLPCLLLVLVSNQWLAKKSKSAKRRNKAPQPGGAWPVLGHLHLLGSHNNIGRSLKAVADAVGPVFALRLGAHPALVVSTWEAAKECFTANDKALAGRPPSTASKLMCYNNAMVGFSPYGSYWRQLRRILTLELLSHARLASLAHVRASEVGAFAKSLFGVCRKVEGGAARVEMNKWFQELTFNVVVRMVAGKRCFGCGAVDDGGSREARRFTGAMHRMMELLGAFVVSDVVPFLRWMDLGGYERAMKRTAAEMDGIIGGWLREHRQRRSEGRGEGKEDFMDVMLSAIEKEGELFSDHDPDTVIKANSLALIIGGTDTTSVTMTWVLALLLNHPNVLRKAREELDSRVGKERNVDESDVEKLVYLQAIVKETLRLYPPGPVLIPHQAMEECQVRGFDVPAGTRVLVNAWAIQHDPEVWPDPSAFRPERFLTSHKDVDIRGRHFELLPFGSGRRACPGASFALQVLHLTLARVIHGFHMRTPGGGPVDMTEGKGATLPKATPLHVLVAPRLSPELYQ</sequence>
<comment type="similarity">
    <text evidence="11">Belongs to the cytochrome P450 family.</text>
</comment>
<accession>A0A8B7CCS1</accession>
<evidence type="ECO:0000256" key="5">
    <source>
        <dbReference type="ARBA" id="ARBA00022723"/>
    </source>
</evidence>
<dbReference type="FunFam" id="1.10.630.10:FF:000026">
    <property type="entry name" value="Cytochrome P450 82C4"/>
    <property type="match status" value="1"/>
</dbReference>
<keyword evidence="6 12" id="KW-1133">Transmembrane helix</keyword>
<keyword evidence="13" id="KW-1185">Reference proteome</keyword>
<evidence type="ECO:0000256" key="4">
    <source>
        <dbReference type="ARBA" id="ARBA00022692"/>
    </source>
</evidence>
<dbReference type="GO" id="GO:0016705">
    <property type="term" value="F:oxidoreductase activity, acting on paired donors, with incorporation or reduction of molecular oxygen"/>
    <property type="evidence" value="ECO:0007669"/>
    <property type="project" value="InterPro"/>
</dbReference>
<evidence type="ECO:0000256" key="7">
    <source>
        <dbReference type="ARBA" id="ARBA00023002"/>
    </source>
</evidence>
<evidence type="ECO:0000313" key="13">
    <source>
        <dbReference type="Proteomes" id="UP000228380"/>
    </source>
</evidence>
<dbReference type="Proteomes" id="UP000228380">
    <property type="component" value="Chromosome 2"/>
</dbReference>
<organism evidence="13 14">
    <name type="scientific">Phoenix dactylifera</name>
    <name type="common">Date palm</name>
    <dbReference type="NCBI Taxonomy" id="42345"/>
    <lineage>
        <taxon>Eukaryota</taxon>
        <taxon>Viridiplantae</taxon>
        <taxon>Streptophyta</taxon>
        <taxon>Embryophyta</taxon>
        <taxon>Tracheophyta</taxon>
        <taxon>Spermatophyta</taxon>
        <taxon>Magnoliopsida</taxon>
        <taxon>Liliopsida</taxon>
        <taxon>Arecaceae</taxon>
        <taxon>Coryphoideae</taxon>
        <taxon>Phoeniceae</taxon>
        <taxon>Phoenix</taxon>
    </lineage>
</organism>
<dbReference type="Gene3D" id="1.10.630.10">
    <property type="entry name" value="Cytochrome P450"/>
    <property type="match status" value="1"/>
</dbReference>
<dbReference type="InterPro" id="IPR050651">
    <property type="entry name" value="Plant_Cytochrome_P450_Monoox"/>
</dbReference>
<comment type="subcellular location">
    <subcellularLocation>
        <location evidence="2">Membrane</location>
    </subcellularLocation>
</comment>
<dbReference type="PRINTS" id="PR00385">
    <property type="entry name" value="P450"/>
</dbReference>
<dbReference type="GeneID" id="103711814"/>
<evidence type="ECO:0000256" key="11">
    <source>
        <dbReference type="RuleBase" id="RU000461"/>
    </source>
</evidence>
<comment type="cofactor">
    <cofactor evidence="1 10">
        <name>heme</name>
        <dbReference type="ChEBI" id="CHEBI:30413"/>
    </cofactor>
</comment>
<feature type="transmembrane region" description="Helical" evidence="12">
    <location>
        <begin position="6"/>
        <end position="27"/>
    </location>
</feature>
<evidence type="ECO:0000313" key="14">
    <source>
        <dbReference type="RefSeq" id="XP_008796321.2"/>
    </source>
</evidence>
<dbReference type="PANTHER" id="PTHR47947">
    <property type="entry name" value="CYTOCHROME P450 82C3-RELATED"/>
    <property type="match status" value="1"/>
</dbReference>
<keyword evidence="11" id="KW-0503">Monooxygenase</keyword>
<reference evidence="13" key="1">
    <citation type="journal article" date="2019" name="Nat. Commun.">
        <title>Genome-wide association mapping of date palm fruit traits.</title>
        <authorList>
            <person name="Hazzouri K.M."/>
            <person name="Gros-Balthazard M."/>
            <person name="Flowers J.M."/>
            <person name="Copetti D."/>
            <person name="Lemansour A."/>
            <person name="Lebrun M."/>
            <person name="Masmoudi K."/>
            <person name="Ferrand S."/>
            <person name="Dhar M.I."/>
            <person name="Fresquez Z.A."/>
            <person name="Rosas U."/>
            <person name="Zhang J."/>
            <person name="Talag J."/>
            <person name="Lee S."/>
            <person name="Kudrna D."/>
            <person name="Powell R.F."/>
            <person name="Leitch I.J."/>
            <person name="Krueger R.R."/>
            <person name="Wing R.A."/>
            <person name="Amiri K.M.A."/>
            <person name="Purugganan M.D."/>
        </authorList>
    </citation>
    <scope>NUCLEOTIDE SEQUENCE [LARGE SCALE GENOMIC DNA]</scope>
    <source>
        <strain evidence="13">cv. Khalas</strain>
    </source>
</reference>
<dbReference type="GO" id="GO:0004497">
    <property type="term" value="F:monooxygenase activity"/>
    <property type="evidence" value="ECO:0007669"/>
    <property type="project" value="UniProtKB-KW"/>
</dbReference>
<dbReference type="InterPro" id="IPR036396">
    <property type="entry name" value="Cyt_P450_sf"/>
</dbReference>
<evidence type="ECO:0000256" key="8">
    <source>
        <dbReference type="ARBA" id="ARBA00023004"/>
    </source>
</evidence>
<proteinExistence type="inferred from homology"/>
<dbReference type="SUPFAM" id="SSF48264">
    <property type="entry name" value="Cytochrome P450"/>
    <property type="match status" value="1"/>
</dbReference>
<evidence type="ECO:0000256" key="6">
    <source>
        <dbReference type="ARBA" id="ARBA00022989"/>
    </source>
</evidence>
<evidence type="ECO:0000256" key="1">
    <source>
        <dbReference type="ARBA" id="ARBA00001971"/>
    </source>
</evidence>
<dbReference type="Pfam" id="PF00067">
    <property type="entry name" value="p450"/>
    <property type="match status" value="1"/>
</dbReference>
<dbReference type="OrthoDB" id="2789670at2759"/>
<dbReference type="RefSeq" id="XP_008796321.2">
    <property type="nucleotide sequence ID" value="XM_008798099.4"/>
</dbReference>
<evidence type="ECO:0000256" key="3">
    <source>
        <dbReference type="ARBA" id="ARBA00022617"/>
    </source>
</evidence>
<keyword evidence="9 12" id="KW-0472">Membrane</keyword>
<dbReference type="PANTHER" id="PTHR47947:SF26">
    <property type="entry name" value="CYTOCHROME P450"/>
    <property type="match status" value="1"/>
</dbReference>
<evidence type="ECO:0000256" key="10">
    <source>
        <dbReference type="PIRSR" id="PIRSR602401-1"/>
    </source>
</evidence>
<keyword evidence="8 10" id="KW-0408">Iron</keyword>
<reference evidence="14" key="2">
    <citation type="submission" date="2025-08" db="UniProtKB">
        <authorList>
            <consortium name="RefSeq"/>
        </authorList>
    </citation>
    <scope>IDENTIFICATION</scope>
    <source>
        <tissue evidence="14">Young leaves</tissue>
    </source>
</reference>
<evidence type="ECO:0000256" key="12">
    <source>
        <dbReference type="SAM" id="Phobius"/>
    </source>
</evidence>
<protein>
    <submittedName>
        <fullName evidence="14">Cytochrome P450 CYP82D47-like</fullName>
    </submittedName>
</protein>
<dbReference type="InterPro" id="IPR017972">
    <property type="entry name" value="Cyt_P450_CS"/>
</dbReference>
<dbReference type="GO" id="GO:0016020">
    <property type="term" value="C:membrane"/>
    <property type="evidence" value="ECO:0007669"/>
    <property type="project" value="UniProtKB-SubCell"/>
</dbReference>
<evidence type="ECO:0000256" key="9">
    <source>
        <dbReference type="ARBA" id="ARBA00023136"/>
    </source>
</evidence>
<dbReference type="InterPro" id="IPR001128">
    <property type="entry name" value="Cyt_P450"/>
</dbReference>
<dbReference type="KEGG" id="pda:103711814"/>
<dbReference type="PROSITE" id="PS00086">
    <property type="entry name" value="CYTOCHROME_P450"/>
    <property type="match status" value="1"/>
</dbReference>
<dbReference type="PRINTS" id="PR00463">
    <property type="entry name" value="EP450I"/>
</dbReference>
<dbReference type="GO" id="GO:0005506">
    <property type="term" value="F:iron ion binding"/>
    <property type="evidence" value="ECO:0007669"/>
    <property type="project" value="InterPro"/>
</dbReference>
<feature type="binding site" description="axial binding residue" evidence="10">
    <location>
        <position position="466"/>
    </location>
    <ligand>
        <name>heme</name>
        <dbReference type="ChEBI" id="CHEBI:30413"/>
    </ligand>
    <ligandPart>
        <name>Fe</name>
        <dbReference type="ChEBI" id="CHEBI:18248"/>
    </ligandPart>
</feature>
<keyword evidence="5 10" id="KW-0479">Metal-binding</keyword>
<keyword evidence="3 10" id="KW-0349">Heme</keyword>
<evidence type="ECO:0000256" key="2">
    <source>
        <dbReference type="ARBA" id="ARBA00004370"/>
    </source>
</evidence>
<dbReference type="GO" id="GO:0020037">
    <property type="term" value="F:heme binding"/>
    <property type="evidence" value="ECO:0007669"/>
    <property type="project" value="InterPro"/>
</dbReference>
<dbReference type="AlphaFoldDB" id="A0A8B7CCS1"/>
<keyword evidence="7 11" id="KW-0560">Oxidoreductase</keyword>
<gene>
    <name evidence="14" type="primary">LOC103711814</name>
</gene>